<dbReference type="Proteomes" id="UP001178507">
    <property type="component" value="Unassembled WGS sequence"/>
</dbReference>
<comment type="caution">
    <text evidence="2">The sequence shown here is derived from an EMBL/GenBank/DDBJ whole genome shotgun (WGS) entry which is preliminary data.</text>
</comment>
<feature type="region of interest" description="Disordered" evidence="1">
    <location>
        <begin position="1028"/>
        <end position="1047"/>
    </location>
</feature>
<dbReference type="AlphaFoldDB" id="A0AA36J3G8"/>
<protein>
    <submittedName>
        <fullName evidence="2">Uncharacterized protein</fullName>
    </submittedName>
</protein>
<dbReference type="EMBL" id="CAUJNA010003279">
    <property type="protein sequence ID" value="CAJ1397816.1"/>
    <property type="molecule type" value="Genomic_DNA"/>
</dbReference>
<name>A0AA36J3G8_9DINO</name>
<accession>A0AA36J3G8</accession>
<evidence type="ECO:0000313" key="3">
    <source>
        <dbReference type="Proteomes" id="UP001178507"/>
    </source>
</evidence>
<keyword evidence="3" id="KW-1185">Reference proteome</keyword>
<reference evidence="2" key="1">
    <citation type="submission" date="2023-08" db="EMBL/GenBank/DDBJ databases">
        <authorList>
            <person name="Chen Y."/>
            <person name="Shah S."/>
            <person name="Dougan E. K."/>
            <person name="Thang M."/>
            <person name="Chan C."/>
        </authorList>
    </citation>
    <scope>NUCLEOTIDE SEQUENCE</scope>
</reference>
<proteinExistence type="predicted"/>
<organism evidence="2 3">
    <name type="scientific">Effrenium voratum</name>
    <dbReference type="NCBI Taxonomy" id="2562239"/>
    <lineage>
        <taxon>Eukaryota</taxon>
        <taxon>Sar</taxon>
        <taxon>Alveolata</taxon>
        <taxon>Dinophyceae</taxon>
        <taxon>Suessiales</taxon>
        <taxon>Symbiodiniaceae</taxon>
        <taxon>Effrenium</taxon>
    </lineage>
</organism>
<gene>
    <name evidence="2" type="ORF">EVOR1521_LOCUS21759</name>
</gene>
<evidence type="ECO:0000313" key="2">
    <source>
        <dbReference type="EMBL" id="CAJ1397816.1"/>
    </source>
</evidence>
<evidence type="ECO:0000256" key="1">
    <source>
        <dbReference type="SAM" id="MobiDB-lite"/>
    </source>
</evidence>
<sequence>MAQKFGHGVDDTQLTPLQWESEAQRLYNECAKELNSLAKEVPSFLRPTVKKHYFQSTSPALLAHLYAQCLRANTEGLADGWNALPPAAVLALPSWLWQQLYSLNVIRNEMQLPPELRSDPPIECTPAAGGARAEEISQEKSDLIRLLQRHYHDKHITLAHVYAIRRVYRGNMDRVQSLFQLAVQHGAGQVEGSHASGGPRTRNQHPFRLRLTLASMPEEQRLALRVVTGLQRSLPAVASRAILDLGGSWGGRRHACVPLHLAAAAALSDLPPQMRRSLIAAAWAVATENSLPLDMTPRPNASPWTLEKYHIMLCECNVSQEVVYVAGGASSPLMSWRMGAKQGGHQLLLVVDVEAEHCSLLLEDPNHPEAAASSSDAPSAGGCDAHELTTSRFKAGGPKMIAGPKKKPANRVLKRPAANGILKRPAANKVQRPLASQDEDESAEFTLTKPEVHEKPPWSREAFVQKLRQWARASRRQPTSIKVSRNDWHRENYYYRFQCSSCARGCAWRGAASYEVDARRYSFRATSVSQQSIGRRRWGDSGLTRVVKDIIREYLLQHPGGARLQHMMQVLNHRVDDLDVPVPAEKLVRIYLQNLRQRDESIQQVLQRTMPSIDDPDLPQQELMVCIVSTEHSVTYERMFQDLDHLMHRLCGVPQFSALVGQVHGDFHSGLQIARENHFRRAVFAGDFSHCIGATRVKRKEQGLMPETEYPWRGGIFTTVKKVLRDASRLQLVEQVVHMSRVLPWPLFHAAWDQLYRALISVGEMEAVRKIKTYYVHEVASQYRAHWAAASLQPGSYCGSQPQESYHRHRLRAGITSLWQPMQSLLEELDLFMKTRATEARQDTCSPMVDVPCGAWSPTFRAEAAVYIDGGHYLAEKKDENIFLAMRRDVHSIPYAKTPLTPDVLSQLQRLLLVDPESMACAASLCGLGASAEGTPEGMTATVATLQRWVLTIVGPVAETVWAWQPTERVASHSSARCLLCKTFAIYGSCSHCYVAFRVSGLLCEESKLAEVAPKQRLRSKGALLTPTKAPLKPDLGSEAAREPDKRASDGVSLDLRRLLLLHGLHGFTDLVAQYELTREELVHWDVSALVSLLRSPAGPTRRFLQDIKEGVNSKAATGSACGAPVPAATLALEAVAESAHAAAVPAPTLALEAVPGSAPAAAVKTPTPAAEDQKKRSYARLADAGLLRKPRNF</sequence>